<dbReference type="Pfam" id="PF04230">
    <property type="entry name" value="PS_pyruv_trans"/>
    <property type="match status" value="1"/>
</dbReference>
<dbReference type="AlphaFoldDB" id="A0AAP9NCF4"/>
<dbReference type="EMBL" id="CP054003">
    <property type="protein sequence ID" value="QKH84372.1"/>
    <property type="molecule type" value="Genomic_DNA"/>
</dbReference>
<dbReference type="GO" id="GO:0016740">
    <property type="term" value="F:transferase activity"/>
    <property type="evidence" value="ECO:0007669"/>
    <property type="project" value="UniProtKB-KW"/>
</dbReference>
<evidence type="ECO:0000313" key="3">
    <source>
        <dbReference type="Proteomes" id="UP000501467"/>
    </source>
</evidence>
<keyword evidence="2" id="KW-0808">Transferase</keyword>
<name>A0AAP9NCF4_BACFG</name>
<organism evidence="2 3">
    <name type="scientific">Bacteroides fragilis</name>
    <dbReference type="NCBI Taxonomy" id="817"/>
    <lineage>
        <taxon>Bacteria</taxon>
        <taxon>Pseudomonadati</taxon>
        <taxon>Bacteroidota</taxon>
        <taxon>Bacteroidia</taxon>
        <taxon>Bacteroidales</taxon>
        <taxon>Bacteroidaceae</taxon>
        <taxon>Bacteroides</taxon>
    </lineage>
</organism>
<accession>A0AAP9NCF4</accession>
<protein>
    <submittedName>
        <fullName evidence="2">Polysaccharide pyruvyl transferase family protein</fullName>
    </submittedName>
</protein>
<feature type="domain" description="Polysaccharide pyruvyl transferase" evidence="1">
    <location>
        <begin position="13"/>
        <end position="314"/>
    </location>
</feature>
<gene>
    <name evidence="2" type="ORF">FOC69_08380</name>
</gene>
<dbReference type="RefSeq" id="WP_032541350.1">
    <property type="nucleotide sequence ID" value="NZ_CP054003.1"/>
</dbReference>
<evidence type="ECO:0000259" key="1">
    <source>
        <dbReference type="Pfam" id="PF04230"/>
    </source>
</evidence>
<dbReference type="Proteomes" id="UP000501467">
    <property type="component" value="Chromosome"/>
</dbReference>
<dbReference type="InterPro" id="IPR007345">
    <property type="entry name" value="Polysacch_pyruvyl_Trfase"/>
</dbReference>
<sequence length="381" mass="44956">MKIGILTQPLRLNFGGLLQNFALQYVLKKMGHEVDTIDKDYRRELPPLTKRQLIYLKRFIKRYVLNQKKVMIRFEAEFNKSYPVMGQYTQRFIDKYISVKTVDHFRNVSEGYYDAFIAGSDQVWRGGPNGEGLEDYFFDFAKNWNIKRVAYAASFGTDYWYFSAKYSEKYVSLIRLFDAVSLREKNAADMIACHWGIKACHVLDPTMLLDASVYHEIAKTSDVRKDDVQLLIYILDSNEEKEALINRTSTQKKLSPYYVNAKPDDIWRPITERIQPPVEFWLKCFMNAQFIITDSFHACVFSILFHKEFVVVGNQKRGLSRMKELLQDFRMEDRLIDEANISDFDISSLHLIDYTLVDKILNERRRYSLNWLMNSLNDKNE</sequence>
<proteinExistence type="predicted"/>
<evidence type="ECO:0000313" key="2">
    <source>
        <dbReference type="EMBL" id="QKH84372.1"/>
    </source>
</evidence>
<reference evidence="2 3" key="1">
    <citation type="submission" date="2020-05" db="EMBL/GenBank/DDBJ databases">
        <title>FDA dAtabase for Regulatory Grade micrObial Sequences (FDA-ARGOS): Supporting development and validation of Infectious Disease Dx tests.</title>
        <authorList>
            <person name="Bojja K."/>
            <person name="Kessler A."/>
            <person name="Tallon L."/>
            <person name="Sadzewicz L."/>
            <person name="Zhao X."/>
            <person name="Vavikolanu K."/>
            <person name="Mehta A."/>
            <person name="Aluvathingal J."/>
            <person name="Nadendla S."/>
            <person name="Myers T."/>
            <person name="Yan Y."/>
            <person name="Sichtig H."/>
        </authorList>
    </citation>
    <scope>NUCLEOTIDE SEQUENCE [LARGE SCALE GENOMIC DNA]</scope>
    <source>
        <strain evidence="2 3">FDAARGOS_763</strain>
    </source>
</reference>